<keyword evidence="14" id="KW-1185">Reference proteome</keyword>
<evidence type="ECO:0000259" key="11">
    <source>
        <dbReference type="PROSITE" id="PS50206"/>
    </source>
</evidence>
<evidence type="ECO:0000256" key="1">
    <source>
        <dbReference type="ARBA" id="ARBA00004498"/>
    </source>
</evidence>
<dbReference type="Proteomes" id="UP001295444">
    <property type="component" value="Chromosome 12"/>
</dbReference>
<name>A0AAD1WQ39_PELCU</name>
<dbReference type="SMART" id="SM00181">
    <property type="entry name" value="EGF"/>
    <property type="match status" value="1"/>
</dbReference>
<dbReference type="SUPFAM" id="SSF51905">
    <property type="entry name" value="FAD/NAD(P)-binding domain"/>
    <property type="match status" value="1"/>
</dbReference>
<dbReference type="SMART" id="SM00032">
    <property type="entry name" value="CCP"/>
    <property type="match status" value="1"/>
</dbReference>
<keyword evidence="7" id="KW-0677">Repeat</keyword>
<dbReference type="PROSITE" id="PS50206">
    <property type="entry name" value="RHODANESE_3"/>
    <property type="match status" value="1"/>
</dbReference>
<dbReference type="PROSITE" id="PS50923">
    <property type="entry name" value="SUSHI"/>
    <property type="match status" value="1"/>
</dbReference>
<dbReference type="InterPro" id="IPR006076">
    <property type="entry name" value="FAD-dep_OxRdtase"/>
</dbReference>
<dbReference type="Pfam" id="PF00084">
    <property type="entry name" value="Sushi"/>
    <property type="match status" value="1"/>
</dbReference>
<evidence type="ECO:0000256" key="5">
    <source>
        <dbReference type="ARBA" id="ARBA00022536"/>
    </source>
</evidence>
<keyword evidence="3" id="KW-0964">Secreted</keyword>
<dbReference type="PANTHER" id="PTHR13847:SF193">
    <property type="entry name" value="PYRUVATE DEHYDROGENASE PHOSPHATASE REGULATORY SUBUNIT, MITOCHONDRIAL"/>
    <property type="match status" value="1"/>
</dbReference>
<feature type="domain" description="Sushi" evidence="12">
    <location>
        <begin position="552"/>
        <end position="609"/>
    </location>
</feature>
<dbReference type="SUPFAM" id="SSF57535">
    <property type="entry name" value="Complement control module/SCR domain"/>
    <property type="match status" value="1"/>
</dbReference>
<dbReference type="Gene3D" id="2.10.70.10">
    <property type="entry name" value="Complement Module, domain 1"/>
    <property type="match status" value="1"/>
</dbReference>
<keyword evidence="10" id="KW-0768">Sushi</keyword>
<accession>A0AAD1WQ39</accession>
<dbReference type="Pfam" id="PF12662">
    <property type="entry name" value="cEGF"/>
    <property type="match status" value="1"/>
</dbReference>
<keyword evidence="8 10" id="KW-1015">Disulfide bond</keyword>
<reference evidence="13" key="1">
    <citation type="submission" date="2022-03" db="EMBL/GenBank/DDBJ databases">
        <authorList>
            <person name="Alioto T."/>
            <person name="Alioto T."/>
            <person name="Gomez Garrido J."/>
        </authorList>
    </citation>
    <scope>NUCLEOTIDE SEQUENCE</scope>
</reference>
<dbReference type="CDD" id="cd00033">
    <property type="entry name" value="CCP"/>
    <property type="match status" value="1"/>
</dbReference>
<dbReference type="GO" id="GO:0005509">
    <property type="term" value="F:calcium ion binding"/>
    <property type="evidence" value="ECO:0007669"/>
    <property type="project" value="InterPro"/>
</dbReference>
<evidence type="ECO:0000259" key="12">
    <source>
        <dbReference type="PROSITE" id="PS50923"/>
    </source>
</evidence>
<dbReference type="InterPro" id="IPR027266">
    <property type="entry name" value="TrmE/GcvT-like"/>
</dbReference>
<feature type="disulfide bond" evidence="10">
    <location>
        <begin position="580"/>
        <end position="607"/>
    </location>
</feature>
<dbReference type="Pfam" id="PF22914">
    <property type="entry name" value="Fibulin_C"/>
    <property type="match status" value="1"/>
</dbReference>
<dbReference type="Gene3D" id="3.30.1360.120">
    <property type="entry name" value="Probable tRNA modification gtpase trme, domain 1"/>
    <property type="match status" value="1"/>
</dbReference>
<dbReference type="FunFam" id="2.10.25.10:FF:000014">
    <property type="entry name" value="Latent-transforming growth factor beta-binding protein 3"/>
    <property type="match status" value="1"/>
</dbReference>
<keyword evidence="13" id="KW-0670">Pyruvate</keyword>
<gene>
    <name evidence="13" type="ORF">PECUL_23A041977</name>
</gene>
<comment type="similarity">
    <text evidence="2">Belongs to the fibulin family.</text>
</comment>
<evidence type="ECO:0000256" key="10">
    <source>
        <dbReference type="PROSITE-ProRule" id="PRU00302"/>
    </source>
</evidence>
<dbReference type="SUPFAM" id="SSF54373">
    <property type="entry name" value="FAD-linked reductases, C-terminal domain"/>
    <property type="match status" value="1"/>
</dbReference>
<evidence type="ECO:0000256" key="9">
    <source>
        <dbReference type="ARBA" id="ARBA00023180"/>
    </source>
</evidence>
<organism evidence="13 14">
    <name type="scientific">Pelobates cultripes</name>
    <name type="common">Western spadefoot toad</name>
    <dbReference type="NCBI Taxonomy" id="61616"/>
    <lineage>
        <taxon>Eukaryota</taxon>
        <taxon>Metazoa</taxon>
        <taxon>Chordata</taxon>
        <taxon>Craniata</taxon>
        <taxon>Vertebrata</taxon>
        <taxon>Euteleostomi</taxon>
        <taxon>Amphibia</taxon>
        <taxon>Batrachia</taxon>
        <taxon>Anura</taxon>
        <taxon>Pelobatoidea</taxon>
        <taxon>Pelobatidae</taxon>
        <taxon>Pelobates</taxon>
    </lineage>
</organism>
<dbReference type="SMART" id="SM00179">
    <property type="entry name" value="EGF_CA"/>
    <property type="match status" value="2"/>
</dbReference>
<dbReference type="GO" id="GO:0005759">
    <property type="term" value="C:mitochondrial matrix"/>
    <property type="evidence" value="ECO:0007669"/>
    <property type="project" value="TreeGrafter"/>
</dbReference>
<evidence type="ECO:0000256" key="6">
    <source>
        <dbReference type="ARBA" id="ARBA00022729"/>
    </source>
</evidence>
<keyword evidence="4" id="KW-0272">Extracellular matrix</keyword>
<dbReference type="Pfam" id="PF01266">
    <property type="entry name" value="DAO"/>
    <property type="match status" value="1"/>
</dbReference>
<keyword evidence="9" id="KW-0325">Glycoprotein</keyword>
<evidence type="ECO:0000256" key="2">
    <source>
        <dbReference type="ARBA" id="ARBA00006127"/>
    </source>
</evidence>
<dbReference type="PROSITE" id="PS00010">
    <property type="entry name" value="ASX_HYDROXYL"/>
    <property type="match status" value="1"/>
</dbReference>
<dbReference type="InterPro" id="IPR032503">
    <property type="entry name" value="FAO_M"/>
</dbReference>
<dbReference type="EMBL" id="OW240923">
    <property type="protein sequence ID" value="CAH2323898.1"/>
    <property type="molecule type" value="Genomic_DNA"/>
</dbReference>
<feature type="domain" description="Rhodanese" evidence="11">
    <location>
        <begin position="74"/>
        <end position="117"/>
    </location>
</feature>
<evidence type="ECO:0000256" key="7">
    <source>
        <dbReference type="ARBA" id="ARBA00022737"/>
    </source>
</evidence>
<proteinExistence type="inferred from homology"/>
<dbReference type="InterPro" id="IPR001881">
    <property type="entry name" value="EGF-like_Ca-bd_dom"/>
</dbReference>
<dbReference type="InterPro" id="IPR000742">
    <property type="entry name" value="EGF"/>
</dbReference>
<evidence type="ECO:0000256" key="8">
    <source>
        <dbReference type="ARBA" id="ARBA00023157"/>
    </source>
</evidence>
<dbReference type="PANTHER" id="PTHR13847">
    <property type="entry name" value="SARCOSINE DEHYDROGENASE-RELATED"/>
    <property type="match status" value="1"/>
</dbReference>
<dbReference type="InterPro" id="IPR018097">
    <property type="entry name" value="EGF_Ca-bd_CS"/>
</dbReference>
<keyword evidence="6" id="KW-0732">Signal</keyword>
<evidence type="ECO:0000313" key="13">
    <source>
        <dbReference type="EMBL" id="CAH2323898.1"/>
    </source>
</evidence>
<evidence type="ECO:0000313" key="14">
    <source>
        <dbReference type="Proteomes" id="UP001295444"/>
    </source>
</evidence>
<sequence length="859" mass="95723">MRDDVITSTLILNTGLWGKPEAESLPGHKRSCARARMHARLLSGHLQRHGWRCICSPQRASSSDVQPLPSRAQVVICGGGIMGASVAYHLAKLGWHDILLLEQGRLGAGSTRFCAGVVSTVKHISIETEMANYSNTLYQQLEQETGVPTGYTRTGSISLAQTQDRLISLKRMASRLRMKGIPCEIITPKQVGELHPLINIHDLVGAMYVPEDSVVSTADITLAFVKSAQKQGAQVHEHTSVNHVLVEKGHVTGVDTDRGQVECEYFVNCAGQWAYELGQSNEEPVSIPLHACEHFYLLTRPLRTPLQDSAPTIVDPDGRIYIRSWQGGILSGGFEKNPKPIFTEGRNQLEIQNLQEDWDHFALLRRMPSLEALEILRLVNCPESFTPDMRCVMGESPNMLRYYTLAGMNSQGCSLGGGAGKFLAEWMVYGYPQDNVWPLDIKRFGALQSSRTFLRHRVMEVMPLIYDLKVPRWDFQTGRQLRTSPLYDRLDAQGARWMEKHGFERAKYFVPAGKVQKLLTDHESSYLKELKSLTRKLTRLGEDLVKADSREQNCPPLKAPRHGRKLGAGMKLGHEMHFLCHPGYQLLGSETRICLENQTWSGQSAVCTAVTNTSSPFQRPAKCSSYYGTQHCTCDPGFLIQPGALCQDLDECTVFQSKPGSKICVYECVNTAGSYRCVCPQGYVLDTAQNRCQDIDECVSDQSACPGSDLCVNLFGGYICAHPECPKSKPNVTYVRTSGHQCERTPCPVGNSNCLEAPHSISFHYLAVQSQLSVPRVLFTMTAPHSLGGSQRFSIVKEKWQRFLQVRQAGRHRGELVLNRSITGPTELQVEVEMSEMSPQGILGKHIFTVTVYVSQYPF</sequence>
<comment type="caution">
    <text evidence="10">Lacks conserved residue(s) required for the propagation of feature annotation.</text>
</comment>
<dbReference type="SUPFAM" id="SSF57196">
    <property type="entry name" value="EGF/Laminin"/>
    <property type="match status" value="1"/>
</dbReference>
<dbReference type="InterPro" id="IPR000152">
    <property type="entry name" value="EGF-type_Asp/Asn_hydroxyl_site"/>
</dbReference>
<dbReference type="Gene3D" id="2.10.25.10">
    <property type="entry name" value="Laminin"/>
    <property type="match status" value="1"/>
</dbReference>
<dbReference type="Gene3D" id="3.50.50.60">
    <property type="entry name" value="FAD/NAD(P)-binding domain"/>
    <property type="match status" value="1"/>
</dbReference>
<dbReference type="InterPro" id="IPR055088">
    <property type="entry name" value="Fibulin_C"/>
</dbReference>
<dbReference type="Pfam" id="PF16350">
    <property type="entry name" value="FAO_M"/>
    <property type="match status" value="1"/>
</dbReference>
<evidence type="ECO:0000256" key="3">
    <source>
        <dbReference type="ARBA" id="ARBA00022525"/>
    </source>
</evidence>
<dbReference type="PROSITE" id="PS01187">
    <property type="entry name" value="EGF_CA"/>
    <property type="match status" value="1"/>
</dbReference>
<dbReference type="CDD" id="cd00054">
    <property type="entry name" value="EGF_CA"/>
    <property type="match status" value="2"/>
</dbReference>
<dbReference type="InterPro" id="IPR026823">
    <property type="entry name" value="cEGF"/>
</dbReference>
<keyword evidence="5" id="KW-0245">EGF-like domain</keyword>
<dbReference type="AlphaFoldDB" id="A0AAD1WQ39"/>
<dbReference type="Gene3D" id="3.30.9.10">
    <property type="entry name" value="D-Amino Acid Oxidase, subunit A, domain 2"/>
    <property type="match status" value="1"/>
</dbReference>
<dbReference type="InterPro" id="IPR001763">
    <property type="entry name" value="Rhodanese-like_dom"/>
</dbReference>
<evidence type="ECO:0000256" key="4">
    <source>
        <dbReference type="ARBA" id="ARBA00022530"/>
    </source>
</evidence>
<protein>
    <submittedName>
        <fullName evidence="13">Pyruvate dehydrogenase phosphatase regulatory subunit, mitochondrial</fullName>
    </submittedName>
</protein>
<dbReference type="InterPro" id="IPR000436">
    <property type="entry name" value="Sushi_SCR_CCP_dom"/>
</dbReference>
<dbReference type="InterPro" id="IPR035976">
    <property type="entry name" value="Sushi/SCR/CCP_sf"/>
</dbReference>
<dbReference type="InterPro" id="IPR036188">
    <property type="entry name" value="FAD/NAD-bd_sf"/>
</dbReference>
<comment type="subcellular location">
    <subcellularLocation>
        <location evidence="1">Secreted</location>
        <location evidence="1">Extracellular space</location>
        <location evidence="1">Extracellular matrix</location>
    </subcellularLocation>
</comment>